<organism evidence="1">
    <name type="scientific">Rhizophora mucronata</name>
    <name type="common">Asiatic mangrove</name>
    <dbReference type="NCBI Taxonomy" id="61149"/>
    <lineage>
        <taxon>Eukaryota</taxon>
        <taxon>Viridiplantae</taxon>
        <taxon>Streptophyta</taxon>
        <taxon>Embryophyta</taxon>
        <taxon>Tracheophyta</taxon>
        <taxon>Spermatophyta</taxon>
        <taxon>Magnoliopsida</taxon>
        <taxon>eudicotyledons</taxon>
        <taxon>Gunneridae</taxon>
        <taxon>Pentapetalae</taxon>
        <taxon>rosids</taxon>
        <taxon>fabids</taxon>
        <taxon>Malpighiales</taxon>
        <taxon>Rhizophoraceae</taxon>
        <taxon>Rhizophora</taxon>
    </lineage>
</organism>
<name>A0A2P2IUK3_RHIMU</name>
<dbReference type="EMBL" id="GGEC01004411">
    <property type="protein sequence ID" value="MBW84894.1"/>
    <property type="molecule type" value="Transcribed_RNA"/>
</dbReference>
<evidence type="ECO:0000313" key="1">
    <source>
        <dbReference type="EMBL" id="MBW84894.1"/>
    </source>
</evidence>
<reference evidence="1" key="1">
    <citation type="submission" date="2018-02" db="EMBL/GenBank/DDBJ databases">
        <title>Rhizophora mucronata_Transcriptome.</title>
        <authorList>
            <person name="Meera S.P."/>
            <person name="Sreeshan A."/>
            <person name="Augustine A."/>
        </authorList>
    </citation>
    <scope>NUCLEOTIDE SEQUENCE</scope>
    <source>
        <tissue evidence="1">Leaf</tissue>
    </source>
</reference>
<proteinExistence type="predicted"/>
<dbReference type="AlphaFoldDB" id="A0A2P2IUK3"/>
<sequence>MLNDPMHNQKNNIILLHLYDNLQTKALELKASKQSKTGHNQIHSQYSAQSKVQIIPKFKCNLVRILCRSRTKSN</sequence>
<accession>A0A2P2IUK3</accession>
<protein>
    <submittedName>
        <fullName evidence="1">Uncharacterized protein</fullName>
    </submittedName>
</protein>